<dbReference type="Pfam" id="PF12706">
    <property type="entry name" value="Lactamase_B_2"/>
    <property type="match status" value="1"/>
</dbReference>
<dbReference type="InterPro" id="IPR036866">
    <property type="entry name" value="RibonucZ/Hydroxyglut_hydro"/>
</dbReference>
<evidence type="ECO:0000259" key="1">
    <source>
        <dbReference type="SMART" id="SM00849"/>
    </source>
</evidence>
<dbReference type="PANTHER" id="PTHR42663">
    <property type="entry name" value="HYDROLASE C777.06C-RELATED-RELATED"/>
    <property type="match status" value="1"/>
</dbReference>
<keyword evidence="3" id="KW-1185">Reference proteome</keyword>
<keyword evidence="2" id="KW-0378">Hydrolase</keyword>
<name>A0ABX0WQZ2_9BURK</name>
<dbReference type="GO" id="GO:0103043">
    <property type="term" value="F:phosphoribosyl 1,2-cyclic phosphate phosphodiesterase activity"/>
    <property type="evidence" value="ECO:0007669"/>
    <property type="project" value="UniProtKB-EC"/>
</dbReference>
<organism evidence="2 3">
    <name type="scientific">Paenalcaligenes hominis</name>
    <dbReference type="NCBI Taxonomy" id="643674"/>
    <lineage>
        <taxon>Bacteria</taxon>
        <taxon>Pseudomonadati</taxon>
        <taxon>Pseudomonadota</taxon>
        <taxon>Betaproteobacteria</taxon>
        <taxon>Burkholderiales</taxon>
        <taxon>Alcaligenaceae</taxon>
        <taxon>Paenalcaligenes</taxon>
    </lineage>
</organism>
<dbReference type="CDD" id="cd07736">
    <property type="entry name" value="PhnP-like_MBL-fold"/>
    <property type="match status" value="1"/>
</dbReference>
<comment type="caution">
    <text evidence="2">The sequence shown here is derived from an EMBL/GenBank/DDBJ whole genome shotgun (WGS) entry which is preliminary data.</text>
</comment>
<reference evidence="2 3" key="1">
    <citation type="submission" date="2020-03" db="EMBL/GenBank/DDBJ databases">
        <title>Genomic Encyclopedia of Type Strains, Phase IV (KMG-IV): sequencing the most valuable type-strain genomes for metagenomic binning, comparative biology and taxonomic classification.</title>
        <authorList>
            <person name="Goeker M."/>
        </authorList>
    </citation>
    <scope>NUCLEOTIDE SEQUENCE [LARGE SCALE GENOMIC DNA]</scope>
    <source>
        <strain evidence="2 3">DSM 26613</strain>
    </source>
</reference>
<evidence type="ECO:0000313" key="3">
    <source>
        <dbReference type="Proteomes" id="UP000783934"/>
    </source>
</evidence>
<gene>
    <name evidence="2" type="ORF">GGR41_001408</name>
</gene>
<sequence length="253" mass="28499">MGLSLEFLGTGDSAQVPVYNCLCVACRRARADSHFRRRPCSAVVRIAGQQWLIDGGRMDLAERFPAPMLTGILQTHYHPDHAQGLLHLRWGVNMQLPVWGPVDEVGFADLYKHPGILDFSQPWRPFESRRIAHVTVTAVPLQHSRPCMGYVFESAKGRVAYLTDTVGLAPETQAWLAQRPLRYCIVDCTHPPQATPPRNHNDVPSALAMCAELDIEQVYLTHISHEMDQWLETHADELPSHVQVARDGMFLFC</sequence>
<proteinExistence type="predicted"/>
<dbReference type="EC" id="3.1.4.55" evidence="2"/>
<dbReference type="Proteomes" id="UP000783934">
    <property type="component" value="Unassembled WGS sequence"/>
</dbReference>
<dbReference type="Gene3D" id="3.60.15.10">
    <property type="entry name" value="Ribonuclease Z/Hydroxyacylglutathione hydrolase-like"/>
    <property type="match status" value="1"/>
</dbReference>
<dbReference type="PANTHER" id="PTHR42663:SF6">
    <property type="entry name" value="HYDROLASE C777.06C-RELATED"/>
    <property type="match status" value="1"/>
</dbReference>
<dbReference type="InterPro" id="IPR035682">
    <property type="entry name" value="PhnP_MBL"/>
</dbReference>
<dbReference type="SMART" id="SM00849">
    <property type="entry name" value="Lactamase_B"/>
    <property type="match status" value="1"/>
</dbReference>
<feature type="domain" description="Metallo-beta-lactamase" evidence="1">
    <location>
        <begin position="37"/>
        <end position="222"/>
    </location>
</feature>
<dbReference type="NCBIfam" id="TIGR03307">
    <property type="entry name" value="PhnP"/>
    <property type="match status" value="1"/>
</dbReference>
<dbReference type="InterPro" id="IPR017693">
    <property type="entry name" value="Phosphonate_metab_PhnP"/>
</dbReference>
<dbReference type="InterPro" id="IPR001279">
    <property type="entry name" value="Metallo-B-lactamas"/>
</dbReference>
<evidence type="ECO:0000313" key="2">
    <source>
        <dbReference type="EMBL" id="NJB65179.1"/>
    </source>
</evidence>
<accession>A0ABX0WQZ2</accession>
<dbReference type="RefSeq" id="WP_167661223.1">
    <property type="nucleotide sequence ID" value="NZ_BMCQ01000001.1"/>
</dbReference>
<protein>
    <submittedName>
        <fullName evidence="2">Phosphoribosyl 1,2-cyclic phosphate phosphodiesterase</fullName>
        <ecNumber evidence="2">3.1.4.55</ecNumber>
    </submittedName>
</protein>
<dbReference type="EMBL" id="JAATIZ010000002">
    <property type="protein sequence ID" value="NJB65179.1"/>
    <property type="molecule type" value="Genomic_DNA"/>
</dbReference>
<dbReference type="SUPFAM" id="SSF56281">
    <property type="entry name" value="Metallo-hydrolase/oxidoreductase"/>
    <property type="match status" value="1"/>
</dbReference>